<dbReference type="SMART" id="SM00400">
    <property type="entry name" value="ZnF_CHCC"/>
    <property type="match status" value="1"/>
</dbReference>
<dbReference type="Gene3D" id="3.40.1360.10">
    <property type="match status" value="1"/>
</dbReference>
<keyword evidence="6" id="KW-0479">Metal-binding</keyword>
<dbReference type="CDD" id="cd03364">
    <property type="entry name" value="TOPRIM_DnaG_primases"/>
    <property type="match status" value="1"/>
</dbReference>
<dbReference type="Pfam" id="PF13155">
    <property type="entry name" value="Toprim_2"/>
    <property type="match status" value="1"/>
</dbReference>
<dbReference type="Gene3D" id="3.90.980.10">
    <property type="entry name" value="DNA primase, catalytic core, N-terminal domain"/>
    <property type="match status" value="1"/>
</dbReference>
<evidence type="ECO:0000259" key="11">
    <source>
        <dbReference type="PROSITE" id="PS50880"/>
    </source>
</evidence>
<dbReference type="GO" id="GO:1990077">
    <property type="term" value="C:primosome complex"/>
    <property type="evidence" value="ECO:0007669"/>
    <property type="project" value="UniProtKB-KW"/>
</dbReference>
<dbReference type="STRING" id="561229.Dd1591_1923"/>
<dbReference type="GO" id="GO:0005737">
    <property type="term" value="C:cytoplasm"/>
    <property type="evidence" value="ECO:0007669"/>
    <property type="project" value="TreeGrafter"/>
</dbReference>
<gene>
    <name evidence="12" type="ordered locus">Dd1591_1923</name>
</gene>
<reference evidence="12 13" key="1">
    <citation type="submission" date="2009-06" db="EMBL/GenBank/DDBJ databases">
        <title>Complete sequence of Dickeya zeae Ech1591.</title>
        <authorList>
            <consortium name="US DOE Joint Genome Institute"/>
            <person name="Lucas S."/>
            <person name="Copeland A."/>
            <person name="Lapidus A."/>
            <person name="Glavina del Rio T."/>
            <person name="Tice H."/>
            <person name="Bruce D."/>
            <person name="Goodwin L."/>
            <person name="Pitluck S."/>
            <person name="Chertkov O."/>
            <person name="Brettin T."/>
            <person name="Detter J.C."/>
            <person name="Han C."/>
            <person name="Larimer F."/>
            <person name="Land M."/>
            <person name="Hauser L."/>
            <person name="Kyrpides N."/>
            <person name="Ovchinnikova G."/>
            <person name="Balakrishnan V."/>
            <person name="Glasner J."/>
            <person name="Perna N.T."/>
        </authorList>
    </citation>
    <scope>NUCLEOTIDE SEQUENCE [LARGE SCALE GENOMIC DNA]</scope>
    <source>
        <strain evidence="12 13">Ech1591</strain>
    </source>
</reference>
<dbReference type="InterPro" id="IPR036977">
    <property type="entry name" value="DNA_primase_Znf_CHC2"/>
</dbReference>
<evidence type="ECO:0000256" key="6">
    <source>
        <dbReference type="ARBA" id="ARBA00022723"/>
    </source>
</evidence>
<keyword evidence="1" id="KW-0240">DNA-directed RNA polymerase</keyword>
<evidence type="ECO:0000256" key="1">
    <source>
        <dbReference type="ARBA" id="ARBA00022478"/>
    </source>
</evidence>
<organism evidence="12 13">
    <name type="scientific">Dickeya chrysanthemi (strain Ech1591)</name>
    <name type="common">Dickeya zeae (strain Ech1591)</name>
    <dbReference type="NCBI Taxonomy" id="561229"/>
    <lineage>
        <taxon>Bacteria</taxon>
        <taxon>Pseudomonadati</taxon>
        <taxon>Pseudomonadota</taxon>
        <taxon>Gammaproteobacteria</taxon>
        <taxon>Enterobacterales</taxon>
        <taxon>Pectobacteriaceae</taxon>
        <taxon>Dickeya</taxon>
    </lineage>
</organism>
<dbReference type="InterPro" id="IPR002694">
    <property type="entry name" value="Znf_CHC2"/>
</dbReference>
<dbReference type="InterPro" id="IPR037068">
    <property type="entry name" value="DNA_primase_core_N_sf"/>
</dbReference>
<proteinExistence type="predicted"/>
<dbReference type="KEGG" id="dze:Dd1591_1923"/>
<keyword evidence="9" id="KW-0804">Transcription</keyword>
<dbReference type="HOGENOM" id="CLU_013586_0_0_6"/>
<feature type="domain" description="Toprim" evidence="11">
    <location>
        <begin position="274"/>
        <end position="357"/>
    </location>
</feature>
<dbReference type="OrthoDB" id="7465087at2"/>
<keyword evidence="2" id="KW-0639">Primosome</keyword>
<dbReference type="GO" id="GO:0003677">
    <property type="term" value="F:DNA binding"/>
    <property type="evidence" value="ECO:0007669"/>
    <property type="project" value="InterPro"/>
</dbReference>
<protein>
    <submittedName>
        <fullName evidence="12">Zinc finger CHC2-family protein</fullName>
    </submittedName>
</protein>
<keyword evidence="5" id="KW-0235">DNA replication</keyword>
<evidence type="ECO:0000256" key="2">
    <source>
        <dbReference type="ARBA" id="ARBA00022515"/>
    </source>
</evidence>
<dbReference type="PROSITE" id="PS50880">
    <property type="entry name" value="TOPRIM"/>
    <property type="match status" value="1"/>
</dbReference>
<evidence type="ECO:0000256" key="8">
    <source>
        <dbReference type="ARBA" id="ARBA00022833"/>
    </source>
</evidence>
<dbReference type="eggNOG" id="COG0358">
    <property type="taxonomic scope" value="Bacteria"/>
</dbReference>
<dbReference type="Proteomes" id="UP000002735">
    <property type="component" value="Chromosome"/>
</dbReference>
<sequence>MGRMTPAELEQLKRGVSLRAVAQSQGHTLKKQGADSYVCRCPFHQENTPSCVITPSKNLYHCFGCGASGSVLDWLQHTERLTYPQTLLRLRELAGSASSLAAAPALSSPPVPPRQKLADLDDDGQALLNQVIGFYHQSLLASPEAQQWLAGRGLNHPELVSHFRLGFAGHHGIGGSAGLLPSSSSQEGKRLREKLAGLGVLRAATKQDHFRGCVVMPVIGWAESASVAQRGRVMQLYGRRVQPDHKILKGSPKHLYLPSPLAGVWNEEALKASSDLILCESLIDAMTFWCAGFRNVTTAYGANGFTADHLAALQYHGVKRVQIAYDRDEAGDRGAASVAAELLEAGIEAWRVRFPPGLDANAYALNSGSPESALGLALEQSQWMAAPAHPCASRHSSILDSRSGPGPGVVFSHETGVTDGREPSSLAAPAGVPAPTVAGELTASGDLLLTHGPRVWRVRGWQKNTVAAAPAHPCARGTKASCLSDVMKVNVQVRDESTGALYVDSLDLYSSRQRQGYVSAAAAELGCEASVIKRECGRVLLMLEQKQDDVRQAAEQADATAAVMVSAEDEAAALELLKSPHLAERIINDLAACGVVGESTNLLTGYLAATSRKLDKPLAVLIQSSSAAGKSSLMDAVLGMMPEEERIQYSAMTGQSLYYLGETSLQHKILAIAEEEGVRQAAYALKLLQSDGELKIASTGKNEQSGELVTREYKVQGPVMLMLTTTASDVDEELLNRCLVLTVNESREQTQAIHAMQRHGQTLAGLLQSSEKQYLTTLHQNVQRLLRPLKVVNPYADRLTFLSDKTRTRRDHMKYLTLIQAIALLHQYQREVKRVTHRGQVIEYIEVEKSDIALANQLAHEVLGRTLDEMPPQTRKLLVWLKGWVQETAQGQAVKADEIRFTRRDVRSSLGWGDTQLKIHLGRLLEMEYLLLFRRGLTYEYGLLWDGDDNGGAHLCGLLEVDDTGPETEGKAYRSGLDTVQSAPGRGVVGSRSGHEKPASGQMAQGSDTEPVGVTPDVVIRGKEKSPAVPLPASKNGVAGGNADRSGLEVTQSAPGRGMVGSRSVGEKPASGQTGQGSDTEPVGVKPDTVNRRKQQSPSAPLPAVGDTPVESAGVTHG</sequence>
<dbReference type="GO" id="GO:0000428">
    <property type="term" value="C:DNA-directed RNA polymerase complex"/>
    <property type="evidence" value="ECO:0007669"/>
    <property type="project" value="UniProtKB-KW"/>
</dbReference>
<evidence type="ECO:0000313" key="12">
    <source>
        <dbReference type="EMBL" id="ACT06773.1"/>
    </source>
</evidence>
<dbReference type="GO" id="GO:0003899">
    <property type="term" value="F:DNA-directed RNA polymerase activity"/>
    <property type="evidence" value="ECO:0007669"/>
    <property type="project" value="InterPro"/>
</dbReference>
<keyword evidence="4" id="KW-0548">Nucleotidyltransferase</keyword>
<dbReference type="GO" id="GO:0006269">
    <property type="term" value="P:DNA replication, synthesis of primer"/>
    <property type="evidence" value="ECO:0007669"/>
    <property type="project" value="UniProtKB-KW"/>
</dbReference>
<evidence type="ECO:0000256" key="5">
    <source>
        <dbReference type="ARBA" id="ARBA00022705"/>
    </source>
</evidence>
<keyword evidence="7" id="KW-0863">Zinc-finger</keyword>
<dbReference type="InterPro" id="IPR034151">
    <property type="entry name" value="TOPRIM_DnaG_bac"/>
</dbReference>
<dbReference type="GeneID" id="45080014"/>
<dbReference type="InterPro" id="IPR006171">
    <property type="entry name" value="TOPRIM_dom"/>
</dbReference>
<dbReference type="Pfam" id="PF01807">
    <property type="entry name" value="Zn_ribbon_DnaG"/>
    <property type="match status" value="1"/>
</dbReference>
<dbReference type="AlphaFoldDB" id="C6CGW0"/>
<evidence type="ECO:0000256" key="4">
    <source>
        <dbReference type="ARBA" id="ARBA00022695"/>
    </source>
</evidence>
<evidence type="ECO:0000256" key="7">
    <source>
        <dbReference type="ARBA" id="ARBA00022771"/>
    </source>
</evidence>
<dbReference type="InterPro" id="IPR050219">
    <property type="entry name" value="DnaG_primase"/>
</dbReference>
<dbReference type="SUPFAM" id="SSF57783">
    <property type="entry name" value="Zinc beta-ribbon"/>
    <property type="match status" value="1"/>
</dbReference>
<feature type="region of interest" description="Disordered" evidence="10">
    <location>
        <begin position="965"/>
        <end position="1118"/>
    </location>
</feature>
<dbReference type="PANTHER" id="PTHR30313:SF2">
    <property type="entry name" value="DNA PRIMASE"/>
    <property type="match status" value="1"/>
</dbReference>
<evidence type="ECO:0000256" key="3">
    <source>
        <dbReference type="ARBA" id="ARBA00022679"/>
    </source>
</evidence>
<dbReference type="SUPFAM" id="SSF56731">
    <property type="entry name" value="DNA primase core"/>
    <property type="match status" value="1"/>
</dbReference>
<dbReference type="Gene3D" id="3.90.580.10">
    <property type="entry name" value="Zinc finger, CHC2-type domain"/>
    <property type="match status" value="1"/>
</dbReference>
<keyword evidence="8" id="KW-0862">Zinc</keyword>
<name>C6CGW0_DICC1</name>
<dbReference type="GO" id="GO:0008270">
    <property type="term" value="F:zinc ion binding"/>
    <property type="evidence" value="ECO:0007669"/>
    <property type="project" value="UniProtKB-KW"/>
</dbReference>
<dbReference type="EMBL" id="CP001655">
    <property type="protein sequence ID" value="ACT06773.1"/>
    <property type="molecule type" value="Genomic_DNA"/>
</dbReference>
<accession>C6CGW0</accession>
<evidence type="ECO:0000256" key="10">
    <source>
        <dbReference type="SAM" id="MobiDB-lite"/>
    </source>
</evidence>
<keyword evidence="3" id="KW-0808">Transferase</keyword>
<dbReference type="RefSeq" id="WP_012769643.1">
    <property type="nucleotide sequence ID" value="NC_012912.1"/>
</dbReference>
<dbReference type="PANTHER" id="PTHR30313">
    <property type="entry name" value="DNA PRIMASE"/>
    <property type="match status" value="1"/>
</dbReference>
<evidence type="ECO:0000256" key="9">
    <source>
        <dbReference type="ARBA" id="ARBA00023163"/>
    </source>
</evidence>
<evidence type="ECO:0000313" key="13">
    <source>
        <dbReference type="Proteomes" id="UP000002735"/>
    </source>
</evidence>